<sequence>MLGISNTASAQVVSHYPAELPTFQYGFSAKLNFEVQRFSNFRLSLVAGAGKRFNEIEFLQPTIHTEVQLYRGGMGSSLSVFQQRKLNIDYIVSFLMIGGIKSRTAIDLEKRFNPINFFNDNSATPLQNPFYNSISLGTNYIFFSDSFKKAQYIGFLNLNIQRTYQFSYYNDGTPFHFIGLGDGYDRYFTGGGFFAYYGELLDDINLIEFSFNKFTGYQQDAFELANHLQIDFLPYKDYRNYYYNQSRFRLKIGSNKHGFSAMFSGYDIQTRDGQDLIHYLIHSAYHPNPDRNWRPAIGISYNYINEQF</sequence>
<proteinExistence type="predicted"/>
<evidence type="ECO:0000313" key="2">
    <source>
        <dbReference type="Proteomes" id="UP000051643"/>
    </source>
</evidence>
<evidence type="ECO:0000313" key="1">
    <source>
        <dbReference type="EMBL" id="KRG28270.1"/>
    </source>
</evidence>
<comment type="caution">
    <text evidence="1">The sequence shown here is derived from an EMBL/GenBank/DDBJ whole genome shotgun (WGS) entry which is preliminary data.</text>
</comment>
<dbReference type="AlphaFoldDB" id="A0A0Q9ZFY5"/>
<organism evidence="1 2">
    <name type="scientific">Salegentibacter mishustinae</name>
    <dbReference type="NCBI Taxonomy" id="270918"/>
    <lineage>
        <taxon>Bacteria</taxon>
        <taxon>Pseudomonadati</taxon>
        <taxon>Bacteroidota</taxon>
        <taxon>Flavobacteriia</taxon>
        <taxon>Flavobacteriales</taxon>
        <taxon>Flavobacteriaceae</taxon>
        <taxon>Salegentibacter</taxon>
    </lineage>
</organism>
<dbReference type="EMBL" id="LKTP01000023">
    <property type="protein sequence ID" value="KRG28270.1"/>
    <property type="molecule type" value="Genomic_DNA"/>
</dbReference>
<reference evidence="1" key="1">
    <citation type="submission" date="2015-10" db="EMBL/GenBank/DDBJ databases">
        <title>Draft genome sequence of Salegentibacter mishustinae KCTC 12263.</title>
        <authorList>
            <person name="Lin W."/>
            <person name="Zheng Q."/>
        </authorList>
    </citation>
    <scope>NUCLEOTIDE SEQUENCE [LARGE SCALE GENOMIC DNA]</scope>
    <source>
        <strain evidence="1">KCTC 12263</strain>
    </source>
</reference>
<name>A0A0Q9ZFY5_9FLAO</name>
<gene>
    <name evidence="1" type="ORF">APR42_05640</name>
</gene>
<evidence type="ECO:0008006" key="3">
    <source>
        <dbReference type="Google" id="ProtNLM"/>
    </source>
</evidence>
<keyword evidence="2" id="KW-1185">Reference proteome</keyword>
<dbReference type="Proteomes" id="UP000051643">
    <property type="component" value="Unassembled WGS sequence"/>
</dbReference>
<dbReference type="STRING" id="270918.APR42_05640"/>
<protein>
    <recommendedName>
        <fullName evidence="3">Bacterial toxin 23 domain-containing protein</fullName>
    </recommendedName>
</protein>
<accession>A0A0Q9ZFY5</accession>